<dbReference type="Gene3D" id="1.20.1050.10">
    <property type="match status" value="1"/>
</dbReference>
<evidence type="ECO:0000313" key="6">
    <source>
        <dbReference type="RefSeq" id="XP_023946805.2"/>
    </source>
</evidence>
<sequence length="289" mass="32805">MITSTLSFAMHILVGSYRVLAPLGQLLEFVLPYRTMAKAVAGKIDFNTKHLKRGDPLPPYNGKLRVYNMRLCPFAQRTILALNAKNIDYEVVNINLAEKPEWLTSKSVFGKVPSIEIKEGVCITESLITVEYLDDAYPEKPLLPKDPVRKALDKIIVEATGPIVTLFIKSVKAPDTITEETISSFYKALDYIQDKLKERGTQYLGGDAPGYVDYMIWPWFERLLVLNKDDARASIDPKKFELLMAYLDKMKRDPAIVPYLVPDETMIAFHEAFKTGSYPNYDVLDLNTK</sequence>
<evidence type="ECO:0000259" key="4">
    <source>
        <dbReference type="PROSITE" id="PS50405"/>
    </source>
</evidence>
<protein>
    <submittedName>
        <fullName evidence="6">Pyrimidodiazepine synthase isoform X1</fullName>
    </submittedName>
</protein>
<evidence type="ECO:0000256" key="1">
    <source>
        <dbReference type="ARBA" id="ARBA00011067"/>
    </source>
</evidence>
<dbReference type="Proteomes" id="UP001652582">
    <property type="component" value="Chromosome 15"/>
</dbReference>
<dbReference type="PRINTS" id="PR01625">
    <property type="entry name" value="GSTRNSFRASEO"/>
</dbReference>
<feature type="domain" description="GST N-terminal" evidence="3">
    <location>
        <begin position="62"/>
        <end position="141"/>
    </location>
</feature>
<reference evidence="6" key="1">
    <citation type="submission" date="2025-08" db="UniProtKB">
        <authorList>
            <consortium name="RefSeq"/>
        </authorList>
    </citation>
    <scope>IDENTIFICATION</scope>
</reference>
<name>A0A6J1NGA6_BICAN</name>
<dbReference type="Pfam" id="PF13417">
    <property type="entry name" value="GST_N_3"/>
    <property type="match status" value="1"/>
</dbReference>
<dbReference type="SFLD" id="SFLDS00019">
    <property type="entry name" value="Glutathione_Transferase_(cytos"/>
    <property type="match status" value="1"/>
</dbReference>
<proteinExistence type="inferred from homology"/>
<dbReference type="GO" id="GO:0045174">
    <property type="term" value="F:glutathione dehydrogenase (ascorbate) activity"/>
    <property type="evidence" value="ECO:0007669"/>
    <property type="project" value="TreeGrafter"/>
</dbReference>
<gene>
    <name evidence="6" type="primary">LOC112052101</name>
</gene>
<dbReference type="AlphaFoldDB" id="A0A6J1NGA6"/>
<dbReference type="RefSeq" id="XP_023946805.2">
    <property type="nucleotide sequence ID" value="XM_024091037.2"/>
</dbReference>
<dbReference type="InterPro" id="IPR036282">
    <property type="entry name" value="Glutathione-S-Trfase_C_sf"/>
</dbReference>
<dbReference type="GO" id="GO:0006749">
    <property type="term" value="P:glutathione metabolic process"/>
    <property type="evidence" value="ECO:0007669"/>
    <property type="project" value="TreeGrafter"/>
</dbReference>
<dbReference type="SUPFAM" id="SSF52833">
    <property type="entry name" value="Thioredoxin-like"/>
    <property type="match status" value="1"/>
</dbReference>
<evidence type="ECO:0000313" key="5">
    <source>
        <dbReference type="Proteomes" id="UP001652582"/>
    </source>
</evidence>
<dbReference type="PROSITE" id="PS51354">
    <property type="entry name" value="GLUTAREDOXIN_2"/>
    <property type="match status" value="1"/>
</dbReference>
<dbReference type="InterPro" id="IPR040079">
    <property type="entry name" value="Glutathione_S-Trfase"/>
</dbReference>
<dbReference type="Pfam" id="PF13410">
    <property type="entry name" value="GST_C_2"/>
    <property type="match status" value="1"/>
</dbReference>
<dbReference type="Gene3D" id="3.40.30.10">
    <property type="entry name" value="Glutaredoxin"/>
    <property type="match status" value="1"/>
</dbReference>
<comment type="similarity">
    <text evidence="1">Belongs to the GST superfamily. Omega family.</text>
</comment>
<dbReference type="GO" id="GO:0004364">
    <property type="term" value="F:glutathione transferase activity"/>
    <property type="evidence" value="ECO:0007669"/>
    <property type="project" value="InterPro"/>
</dbReference>
<dbReference type="PANTHER" id="PTHR43968:SF6">
    <property type="entry name" value="GLUTATHIONE S-TRANSFERASE OMEGA"/>
    <property type="match status" value="1"/>
</dbReference>
<dbReference type="OrthoDB" id="4951845at2759"/>
<dbReference type="GO" id="GO:0005737">
    <property type="term" value="C:cytoplasm"/>
    <property type="evidence" value="ECO:0007669"/>
    <property type="project" value="InterPro"/>
</dbReference>
<dbReference type="SFLD" id="SFLDG00358">
    <property type="entry name" value="Main_(cytGST)"/>
    <property type="match status" value="1"/>
</dbReference>
<dbReference type="InterPro" id="IPR036249">
    <property type="entry name" value="Thioredoxin-like_sf"/>
</dbReference>
<dbReference type="PROSITE" id="PS50405">
    <property type="entry name" value="GST_CTER"/>
    <property type="match status" value="1"/>
</dbReference>
<feature type="domain" description="GST C-terminal" evidence="4">
    <location>
        <begin position="146"/>
        <end position="269"/>
    </location>
</feature>
<accession>A0A6J1NGA6</accession>
<dbReference type="InterPro" id="IPR004045">
    <property type="entry name" value="Glutathione_S-Trfase_N"/>
</dbReference>
<dbReference type="GeneID" id="112052101"/>
<evidence type="ECO:0000259" key="3">
    <source>
        <dbReference type="PROSITE" id="PS50404"/>
    </source>
</evidence>
<dbReference type="KEGG" id="bany:112052101"/>
<dbReference type="SUPFAM" id="SSF47616">
    <property type="entry name" value="GST C-terminal domain-like"/>
    <property type="match status" value="1"/>
</dbReference>
<keyword evidence="5" id="KW-1185">Reference proteome</keyword>
<keyword evidence="2" id="KW-0560">Oxidoreductase</keyword>
<dbReference type="InterPro" id="IPR050983">
    <property type="entry name" value="GST_Omega/HSP26"/>
</dbReference>
<dbReference type="InterPro" id="IPR005442">
    <property type="entry name" value="GST_omega"/>
</dbReference>
<dbReference type="PROSITE" id="PS50404">
    <property type="entry name" value="GST_NTER"/>
    <property type="match status" value="1"/>
</dbReference>
<organism evidence="5 6">
    <name type="scientific">Bicyclus anynana</name>
    <name type="common">Squinting bush brown butterfly</name>
    <dbReference type="NCBI Taxonomy" id="110368"/>
    <lineage>
        <taxon>Eukaryota</taxon>
        <taxon>Metazoa</taxon>
        <taxon>Ecdysozoa</taxon>
        <taxon>Arthropoda</taxon>
        <taxon>Hexapoda</taxon>
        <taxon>Insecta</taxon>
        <taxon>Pterygota</taxon>
        <taxon>Neoptera</taxon>
        <taxon>Endopterygota</taxon>
        <taxon>Lepidoptera</taxon>
        <taxon>Glossata</taxon>
        <taxon>Ditrysia</taxon>
        <taxon>Papilionoidea</taxon>
        <taxon>Nymphalidae</taxon>
        <taxon>Satyrinae</taxon>
        <taxon>Satyrini</taxon>
        <taxon>Mycalesina</taxon>
        <taxon>Bicyclus</taxon>
    </lineage>
</organism>
<evidence type="ECO:0000256" key="2">
    <source>
        <dbReference type="ARBA" id="ARBA00023002"/>
    </source>
</evidence>
<dbReference type="PANTHER" id="PTHR43968">
    <property type="match status" value="1"/>
</dbReference>
<dbReference type="InterPro" id="IPR010987">
    <property type="entry name" value="Glutathione-S-Trfase_C-like"/>
</dbReference>